<comment type="similarity">
    <text evidence="5">Belongs to the protein N5-glutamine methyltransferase family. PrmC subfamily.</text>
</comment>
<evidence type="ECO:0000256" key="4">
    <source>
        <dbReference type="ARBA" id="ARBA00048391"/>
    </source>
</evidence>
<feature type="binding site" evidence="5">
    <location>
        <begin position="190"/>
        <end position="193"/>
    </location>
    <ligand>
        <name>substrate</name>
    </ligand>
</feature>
<evidence type="ECO:0000256" key="1">
    <source>
        <dbReference type="ARBA" id="ARBA00022603"/>
    </source>
</evidence>
<dbReference type="InterPro" id="IPR007848">
    <property type="entry name" value="Small_mtfrase_dom"/>
</dbReference>
<dbReference type="OrthoDB" id="9800643at2"/>
<comment type="catalytic activity">
    <reaction evidence="4 5">
        <text>L-glutaminyl-[peptide chain release factor] + S-adenosyl-L-methionine = N(5)-methyl-L-glutaminyl-[peptide chain release factor] + S-adenosyl-L-homocysteine + H(+)</text>
        <dbReference type="Rhea" id="RHEA:42896"/>
        <dbReference type="Rhea" id="RHEA-COMP:10271"/>
        <dbReference type="Rhea" id="RHEA-COMP:10272"/>
        <dbReference type="ChEBI" id="CHEBI:15378"/>
        <dbReference type="ChEBI" id="CHEBI:30011"/>
        <dbReference type="ChEBI" id="CHEBI:57856"/>
        <dbReference type="ChEBI" id="CHEBI:59789"/>
        <dbReference type="ChEBI" id="CHEBI:61891"/>
        <dbReference type="EC" id="2.1.1.297"/>
    </reaction>
</comment>
<keyword evidence="1 5" id="KW-0489">Methyltransferase</keyword>
<evidence type="ECO:0000313" key="8">
    <source>
        <dbReference type="EMBL" id="SJZ54951.1"/>
    </source>
</evidence>
<evidence type="ECO:0000259" key="6">
    <source>
        <dbReference type="Pfam" id="PF05175"/>
    </source>
</evidence>
<feature type="binding site" evidence="5">
    <location>
        <begin position="125"/>
        <end position="129"/>
    </location>
    <ligand>
        <name>S-adenosyl-L-methionine</name>
        <dbReference type="ChEBI" id="CHEBI:59789"/>
    </ligand>
</feature>
<gene>
    <name evidence="5" type="primary">prmC</name>
    <name evidence="8" type="ORF">SAMN02745119_00925</name>
</gene>
<dbReference type="SUPFAM" id="SSF53335">
    <property type="entry name" value="S-adenosyl-L-methionine-dependent methyltransferases"/>
    <property type="match status" value="1"/>
</dbReference>
<dbReference type="STRING" id="115783.SAMN02745119_00925"/>
<dbReference type="InterPro" id="IPR002052">
    <property type="entry name" value="DNA_methylase_N6_adenine_CS"/>
</dbReference>
<dbReference type="Gene3D" id="1.10.8.10">
    <property type="entry name" value="DNA helicase RuvA subunit, C-terminal domain"/>
    <property type="match status" value="1"/>
</dbReference>
<dbReference type="CDD" id="cd02440">
    <property type="entry name" value="AdoMet_MTases"/>
    <property type="match status" value="1"/>
</dbReference>
<dbReference type="Gene3D" id="3.40.50.150">
    <property type="entry name" value="Vaccinia Virus protein VP39"/>
    <property type="match status" value="1"/>
</dbReference>
<evidence type="ECO:0000256" key="2">
    <source>
        <dbReference type="ARBA" id="ARBA00022679"/>
    </source>
</evidence>
<proteinExistence type="inferred from homology"/>
<feature type="domain" description="Methyltransferase small" evidence="6">
    <location>
        <begin position="107"/>
        <end position="198"/>
    </location>
</feature>
<dbReference type="HAMAP" id="MF_02126">
    <property type="entry name" value="RF_methyltr_PrmC"/>
    <property type="match status" value="1"/>
</dbReference>
<dbReference type="PROSITE" id="PS00092">
    <property type="entry name" value="N6_MTASE"/>
    <property type="match status" value="1"/>
</dbReference>
<dbReference type="NCBIfam" id="TIGR00536">
    <property type="entry name" value="hemK_fam"/>
    <property type="match status" value="1"/>
</dbReference>
<accession>A0A1T4LJZ2</accession>
<dbReference type="GO" id="GO:0102559">
    <property type="term" value="F:peptide chain release factor N(5)-glutamine methyltransferase activity"/>
    <property type="evidence" value="ECO:0007669"/>
    <property type="project" value="UniProtKB-EC"/>
</dbReference>
<feature type="binding site" evidence="5">
    <location>
        <position position="148"/>
    </location>
    <ligand>
        <name>S-adenosyl-L-methionine</name>
        <dbReference type="ChEBI" id="CHEBI:59789"/>
    </ligand>
</feature>
<name>A0A1T4LJZ2_9BACT</name>
<evidence type="ECO:0000256" key="5">
    <source>
        <dbReference type="HAMAP-Rule" id="MF_02126"/>
    </source>
</evidence>
<dbReference type="RefSeq" id="WP_078789209.1">
    <property type="nucleotide sequence ID" value="NZ_FUWR01000003.1"/>
</dbReference>
<dbReference type="InterPro" id="IPR029063">
    <property type="entry name" value="SAM-dependent_MTases_sf"/>
</dbReference>
<evidence type="ECO:0000259" key="7">
    <source>
        <dbReference type="Pfam" id="PF17827"/>
    </source>
</evidence>
<dbReference type="FunFam" id="3.40.50.150:FF:000053">
    <property type="entry name" value="Release factor glutamine methyltransferase"/>
    <property type="match status" value="1"/>
</dbReference>
<feature type="binding site" evidence="5">
    <location>
        <position position="175"/>
    </location>
    <ligand>
        <name>S-adenosyl-L-methionine</name>
        <dbReference type="ChEBI" id="CHEBI:59789"/>
    </ligand>
</feature>
<dbReference type="Proteomes" id="UP000190102">
    <property type="component" value="Unassembled WGS sequence"/>
</dbReference>
<sequence length="286" mass="31221">MSTEAETWTTLKVLTWTVGYLTEKGVENARREAEWLLCEATGLDRIGLYLNFDKPLQDGELAAYRSMVARRGKREPLQHILGNQEFDGREFVVTKDVLIPRYDTETLLEEAVRQAPQARTVLDIGTGSGCIAISLAHRLPQAQITAVDLSSDALAIARLNAERNNAAVEFLLGSFFQPVTGRRFDLIVSNPPYITRADLDTLQPEVRDFEPRLALDGGVDGLDAYRALVSEAPGYLEPGGWLLFEIGAGQDKDLAGLLADAGFGAIVTVPDSAGIIRVVGGQWHAV</sequence>
<dbReference type="InterPro" id="IPR050320">
    <property type="entry name" value="N5-glutamine_MTase"/>
</dbReference>
<dbReference type="Pfam" id="PF17827">
    <property type="entry name" value="PrmC_N"/>
    <property type="match status" value="1"/>
</dbReference>
<dbReference type="NCBIfam" id="TIGR03534">
    <property type="entry name" value="RF_mod_PrmC"/>
    <property type="match status" value="1"/>
</dbReference>
<dbReference type="EC" id="2.1.1.297" evidence="5"/>
<keyword evidence="9" id="KW-1185">Reference proteome</keyword>
<organism evidence="8 9">
    <name type="scientific">Trichlorobacter thiogenes</name>
    <dbReference type="NCBI Taxonomy" id="115783"/>
    <lineage>
        <taxon>Bacteria</taxon>
        <taxon>Pseudomonadati</taxon>
        <taxon>Thermodesulfobacteriota</taxon>
        <taxon>Desulfuromonadia</taxon>
        <taxon>Geobacterales</taxon>
        <taxon>Geobacteraceae</taxon>
        <taxon>Trichlorobacter</taxon>
    </lineage>
</organism>
<dbReference type="PANTHER" id="PTHR18895">
    <property type="entry name" value="HEMK METHYLTRANSFERASE"/>
    <property type="match status" value="1"/>
</dbReference>
<keyword evidence="3 5" id="KW-0949">S-adenosyl-L-methionine</keyword>
<keyword evidence="2 5" id="KW-0808">Transferase</keyword>
<dbReference type="AlphaFoldDB" id="A0A1T4LJZ2"/>
<comment type="function">
    <text evidence="5">Methylates the class 1 translation termination release factors RF1/PrfA and RF2/PrfB on the glutamine residue of the universally conserved GGQ motif.</text>
</comment>
<dbReference type="PANTHER" id="PTHR18895:SF74">
    <property type="entry name" value="MTRF1L RELEASE FACTOR GLUTAMINE METHYLTRANSFERASE"/>
    <property type="match status" value="1"/>
</dbReference>
<feature type="domain" description="Release factor glutamine methyltransferase N-terminal" evidence="7">
    <location>
        <begin position="13"/>
        <end position="82"/>
    </location>
</feature>
<dbReference type="Pfam" id="PF05175">
    <property type="entry name" value="MTS"/>
    <property type="match status" value="1"/>
</dbReference>
<dbReference type="InterPro" id="IPR040758">
    <property type="entry name" value="PrmC_N"/>
</dbReference>
<protein>
    <recommendedName>
        <fullName evidence="5">Release factor glutamine methyltransferase</fullName>
        <shortName evidence="5">RF MTase</shortName>
        <ecNumber evidence="5">2.1.1.297</ecNumber>
    </recommendedName>
    <alternativeName>
        <fullName evidence="5">N5-glutamine methyltransferase PrmC</fullName>
    </alternativeName>
    <alternativeName>
        <fullName evidence="5">Protein-(glutamine-N5) MTase PrmC</fullName>
    </alternativeName>
    <alternativeName>
        <fullName evidence="5">Protein-glutamine N-methyltransferase PrmC</fullName>
    </alternativeName>
</protein>
<dbReference type="InterPro" id="IPR019874">
    <property type="entry name" value="RF_methyltr_PrmC"/>
</dbReference>
<dbReference type="GO" id="GO:0032259">
    <property type="term" value="P:methylation"/>
    <property type="evidence" value="ECO:0007669"/>
    <property type="project" value="UniProtKB-KW"/>
</dbReference>
<evidence type="ECO:0000256" key="3">
    <source>
        <dbReference type="ARBA" id="ARBA00022691"/>
    </source>
</evidence>
<dbReference type="GO" id="GO:0003676">
    <property type="term" value="F:nucleic acid binding"/>
    <property type="evidence" value="ECO:0007669"/>
    <property type="project" value="InterPro"/>
</dbReference>
<evidence type="ECO:0000313" key="9">
    <source>
        <dbReference type="Proteomes" id="UP000190102"/>
    </source>
</evidence>
<feature type="binding site" evidence="5">
    <location>
        <position position="190"/>
    </location>
    <ligand>
        <name>S-adenosyl-L-methionine</name>
        <dbReference type="ChEBI" id="CHEBI:59789"/>
    </ligand>
</feature>
<dbReference type="EMBL" id="FUWR01000003">
    <property type="protein sequence ID" value="SJZ54951.1"/>
    <property type="molecule type" value="Genomic_DNA"/>
</dbReference>
<dbReference type="InterPro" id="IPR004556">
    <property type="entry name" value="HemK-like"/>
</dbReference>
<reference evidence="9" key="1">
    <citation type="submission" date="2017-02" db="EMBL/GenBank/DDBJ databases">
        <authorList>
            <person name="Varghese N."/>
            <person name="Submissions S."/>
        </authorList>
    </citation>
    <scope>NUCLEOTIDE SEQUENCE [LARGE SCALE GENOMIC DNA]</scope>
    <source>
        <strain evidence="9">ATCC BAA-34</strain>
    </source>
</reference>